<comment type="caution">
    <text evidence="7">The sequence shown here is derived from an EMBL/GenBank/DDBJ whole genome shotgun (WGS) entry which is preliminary data.</text>
</comment>
<feature type="transmembrane region" description="Helical" evidence="5">
    <location>
        <begin position="7"/>
        <end position="24"/>
    </location>
</feature>
<dbReference type="Gene3D" id="1.20.1560.10">
    <property type="entry name" value="ABC transporter type 1, transmembrane domain"/>
    <property type="match status" value="1"/>
</dbReference>
<keyword evidence="3 5" id="KW-1133">Transmembrane helix</keyword>
<dbReference type="InterPro" id="IPR011527">
    <property type="entry name" value="ABC1_TM_dom"/>
</dbReference>
<accession>A0A6I3U4U7</accession>
<dbReference type="GO" id="GO:0005524">
    <property type="term" value="F:ATP binding"/>
    <property type="evidence" value="ECO:0007669"/>
    <property type="project" value="UniProtKB-KW"/>
</dbReference>
<comment type="subcellular location">
    <subcellularLocation>
        <location evidence="1">Cell membrane</location>
        <topology evidence="1">Multi-pass membrane protein</topology>
    </subcellularLocation>
</comment>
<keyword evidence="7" id="KW-0547">Nucleotide-binding</keyword>
<evidence type="ECO:0000256" key="3">
    <source>
        <dbReference type="ARBA" id="ARBA00022989"/>
    </source>
</evidence>
<sequence>SLNQSLGTVLSASFLLIAVLVTMFSMNWILALVTVVSTFVGFAAVSVIMAKSQGYFKAQQNNLAAVNGYVEEMYSGHNVVTSYNAVDTSKARFAGLNQNLHDSIWKSQFISGIMMPAMFFVGNFSYVL</sequence>
<evidence type="ECO:0000256" key="4">
    <source>
        <dbReference type="ARBA" id="ARBA00023136"/>
    </source>
</evidence>
<dbReference type="Pfam" id="PF00664">
    <property type="entry name" value="ABC_membrane"/>
    <property type="match status" value="1"/>
</dbReference>
<reference evidence="7 8" key="1">
    <citation type="submission" date="2019-11" db="EMBL/GenBank/DDBJ databases">
        <title>Growth characteristics of pneumococcus vary with the chemical composition of the capsule and with environmental conditions.</title>
        <authorList>
            <person name="Tothpal A."/>
            <person name="Desobry K."/>
            <person name="Joshi S."/>
            <person name="Wyllie A.L."/>
            <person name="Weinberger D.M."/>
        </authorList>
    </citation>
    <scope>NUCLEOTIDE SEQUENCE [LARGE SCALE GENOMIC DNA]</scope>
    <source>
        <strain evidence="8">pnumococcus35B</strain>
    </source>
</reference>
<dbReference type="PROSITE" id="PS50929">
    <property type="entry name" value="ABC_TM1F"/>
    <property type="match status" value="1"/>
</dbReference>
<evidence type="ECO:0000256" key="2">
    <source>
        <dbReference type="ARBA" id="ARBA00022692"/>
    </source>
</evidence>
<evidence type="ECO:0000313" key="8">
    <source>
        <dbReference type="Proteomes" id="UP000469505"/>
    </source>
</evidence>
<feature type="domain" description="ABC transmembrane type-1" evidence="6">
    <location>
        <begin position="1"/>
        <end position="128"/>
    </location>
</feature>
<proteinExistence type="predicted"/>
<evidence type="ECO:0000256" key="5">
    <source>
        <dbReference type="SAM" id="Phobius"/>
    </source>
</evidence>
<organism evidence="7 8">
    <name type="scientific">Streptococcus pneumoniae</name>
    <dbReference type="NCBI Taxonomy" id="1313"/>
    <lineage>
        <taxon>Bacteria</taxon>
        <taxon>Bacillati</taxon>
        <taxon>Bacillota</taxon>
        <taxon>Bacilli</taxon>
        <taxon>Lactobacillales</taxon>
        <taxon>Streptococcaceae</taxon>
        <taxon>Streptococcus</taxon>
    </lineage>
</organism>
<dbReference type="AlphaFoldDB" id="A0A6I3U4U7"/>
<keyword evidence="2 5" id="KW-0812">Transmembrane</keyword>
<evidence type="ECO:0000313" key="7">
    <source>
        <dbReference type="EMBL" id="MTV88201.1"/>
    </source>
</evidence>
<evidence type="ECO:0000256" key="1">
    <source>
        <dbReference type="ARBA" id="ARBA00004651"/>
    </source>
</evidence>
<dbReference type="GO" id="GO:0140359">
    <property type="term" value="F:ABC-type transporter activity"/>
    <property type="evidence" value="ECO:0007669"/>
    <property type="project" value="InterPro"/>
</dbReference>
<dbReference type="EMBL" id="WNHX01000395">
    <property type="protein sequence ID" value="MTV88201.1"/>
    <property type="molecule type" value="Genomic_DNA"/>
</dbReference>
<feature type="non-terminal residue" evidence="7">
    <location>
        <position position="1"/>
    </location>
</feature>
<evidence type="ECO:0000259" key="6">
    <source>
        <dbReference type="PROSITE" id="PS50929"/>
    </source>
</evidence>
<keyword evidence="4 5" id="KW-0472">Membrane</keyword>
<protein>
    <submittedName>
        <fullName evidence="7">ABC transporter ATP-binding protein</fullName>
    </submittedName>
</protein>
<dbReference type="SUPFAM" id="SSF90123">
    <property type="entry name" value="ABC transporter transmembrane region"/>
    <property type="match status" value="1"/>
</dbReference>
<feature type="transmembrane region" description="Helical" evidence="5">
    <location>
        <begin position="30"/>
        <end position="50"/>
    </location>
</feature>
<gene>
    <name evidence="7" type="ORF">GM543_12050</name>
</gene>
<name>A0A6I3U4U7_STREE</name>
<keyword evidence="7" id="KW-0067">ATP-binding</keyword>
<dbReference type="Proteomes" id="UP000469505">
    <property type="component" value="Unassembled WGS sequence"/>
</dbReference>
<dbReference type="GO" id="GO:0005886">
    <property type="term" value="C:plasma membrane"/>
    <property type="evidence" value="ECO:0007669"/>
    <property type="project" value="UniProtKB-SubCell"/>
</dbReference>
<feature type="non-terminal residue" evidence="7">
    <location>
        <position position="128"/>
    </location>
</feature>
<dbReference type="InterPro" id="IPR036640">
    <property type="entry name" value="ABC1_TM_sf"/>
</dbReference>
<dbReference type="RefSeq" id="WP_269058276.1">
    <property type="nucleotide sequence ID" value="NZ_WNHX01000395.1"/>
</dbReference>